<proteinExistence type="inferred from homology"/>
<dbReference type="GO" id="GO:0042742">
    <property type="term" value="P:defense response to bacterium"/>
    <property type="evidence" value="ECO:0007669"/>
    <property type="project" value="UniProtKB-KW"/>
</dbReference>
<dbReference type="RefSeq" id="WP_218159266.1">
    <property type="nucleotide sequence ID" value="NZ_FOXH01000015.1"/>
</dbReference>
<dbReference type="GO" id="GO:0009253">
    <property type="term" value="P:peptidoglycan catabolic process"/>
    <property type="evidence" value="ECO:0007669"/>
    <property type="project" value="InterPro"/>
</dbReference>
<dbReference type="EMBL" id="FOXH01000015">
    <property type="protein sequence ID" value="SFQ35004.1"/>
    <property type="molecule type" value="Genomic_DNA"/>
</dbReference>
<feature type="non-terminal residue" evidence="5">
    <location>
        <position position="1"/>
    </location>
</feature>
<evidence type="ECO:0000313" key="5">
    <source>
        <dbReference type="EMBL" id="SFQ35004.1"/>
    </source>
</evidence>
<dbReference type="AlphaFoldDB" id="A0A1I5XSV6"/>
<dbReference type="InterPro" id="IPR033907">
    <property type="entry name" value="Endolysin_autolysin"/>
</dbReference>
<dbReference type="SUPFAM" id="SSF53955">
    <property type="entry name" value="Lysozyme-like"/>
    <property type="match status" value="1"/>
</dbReference>
<dbReference type="Gene3D" id="1.10.530.40">
    <property type="match status" value="1"/>
</dbReference>
<dbReference type="EC" id="3.2.1.17" evidence="4"/>
<dbReference type="STRING" id="1079859.SAMN04515674_115150"/>
<reference evidence="5 6" key="1">
    <citation type="submission" date="2016-10" db="EMBL/GenBank/DDBJ databases">
        <authorList>
            <person name="de Groot N.N."/>
        </authorList>
    </citation>
    <scope>NUCLEOTIDE SEQUENCE [LARGE SCALE GENOMIC DNA]</scope>
    <source>
        <strain evidence="6">E92,LMG 26720,CCM 7988</strain>
    </source>
</reference>
<accession>A0A1I5XSV6</accession>
<dbReference type="InterPro" id="IPR023347">
    <property type="entry name" value="Lysozyme_dom_sf"/>
</dbReference>
<dbReference type="GO" id="GO:0003796">
    <property type="term" value="F:lysozyme activity"/>
    <property type="evidence" value="ECO:0007669"/>
    <property type="project" value="UniProtKB-EC"/>
</dbReference>
<keyword evidence="3" id="KW-1035">Host cytoplasm</keyword>
<keyword evidence="1 4" id="KW-0929">Antimicrobial</keyword>
<evidence type="ECO:0000256" key="1">
    <source>
        <dbReference type="ARBA" id="ARBA00022529"/>
    </source>
</evidence>
<keyword evidence="2 4" id="KW-0081">Bacteriolytic enzyme</keyword>
<comment type="catalytic activity">
    <reaction evidence="4">
        <text>Hydrolysis of (1-&gt;4)-beta-linkages between N-acetylmuramic acid and N-acetyl-D-glucosamine residues in a peptidoglycan and between N-acetyl-D-glucosamine residues in chitodextrins.</text>
        <dbReference type="EC" id="3.2.1.17"/>
    </reaction>
</comment>
<gene>
    <name evidence="5" type="ORF">SAMN04515674_115150</name>
</gene>
<dbReference type="GO" id="GO:0031640">
    <property type="term" value="P:killing of cells of another organism"/>
    <property type="evidence" value="ECO:0007669"/>
    <property type="project" value="UniProtKB-KW"/>
</dbReference>
<evidence type="ECO:0000256" key="3">
    <source>
        <dbReference type="ARBA" id="ARBA00023200"/>
    </source>
</evidence>
<evidence type="ECO:0000256" key="4">
    <source>
        <dbReference type="RuleBase" id="RU003788"/>
    </source>
</evidence>
<dbReference type="InterPro" id="IPR023346">
    <property type="entry name" value="Lysozyme-like_dom_sf"/>
</dbReference>
<keyword evidence="4" id="KW-0378">Hydrolase</keyword>
<dbReference type="InterPro" id="IPR051018">
    <property type="entry name" value="Bacteriophage_GH24"/>
</dbReference>
<dbReference type="PANTHER" id="PTHR38107">
    <property type="match status" value="1"/>
</dbReference>
<evidence type="ECO:0000256" key="2">
    <source>
        <dbReference type="ARBA" id="ARBA00022638"/>
    </source>
</evidence>
<dbReference type="GO" id="GO:0016998">
    <property type="term" value="P:cell wall macromolecule catabolic process"/>
    <property type="evidence" value="ECO:0007669"/>
    <property type="project" value="InterPro"/>
</dbReference>
<organism evidence="5 6">
    <name type="scientific">Pseudarcicella hirudinis</name>
    <dbReference type="NCBI Taxonomy" id="1079859"/>
    <lineage>
        <taxon>Bacteria</taxon>
        <taxon>Pseudomonadati</taxon>
        <taxon>Bacteroidota</taxon>
        <taxon>Cytophagia</taxon>
        <taxon>Cytophagales</taxon>
        <taxon>Flectobacillaceae</taxon>
        <taxon>Pseudarcicella</taxon>
    </lineage>
</organism>
<protein>
    <recommendedName>
        <fullName evidence="4">Lysozyme</fullName>
        <ecNumber evidence="4">3.2.1.17</ecNumber>
    </recommendedName>
</protein>
<dbReference type="InterPro" id="IPR002196">
    <property type="entry name" value="Glyco_hydro_24"/>
</dbReference>
<comment type="similarity">
    <text evidence="4">Belongs to the glycosyl hydrolase 24 family.</text>
</comment>
<dbReference type="CDD" id="cd00737">
    <property type="entry name" value="lyz_endolysin_autolysin"/>
    <property type="match status" value="1"/>
</dbReference>
<dbReference type="Proteomes" id="UP000199306">
    <property type="component" value="Unassembled WGS sequence"/>
</dbReference>
<dbReference type="Pfam" id="PF00959">
    <property type="entry name" value="Phage_lysozyme"/>
    <property type="match status" value="1"/>
</dbReference>
<evidence type="ECO:0000313" key="6">
    <source>
        <dbReference type="Proteomes" id="UP000199306"/>
    </source>
</evidence>
<dbReference type="PANTHER" id="PTHR38107:SF3">
    <property type="entry name" value="LYSOZYME RRRD-RELATED"/>
    <property type="match status" value="1"/>
</dbReference>
<keyword evidence="4" id="KW-0326">Glycosidase</keyword>
<sequence>GDGNCQSVIYNLELLKRDISKNKVSHKLNNPTGGTGQVKVGEVCIDNLQIRFYGDNPEINPLSKQKTQEGIDFSATNSGNIVLNVNVLDKAEKDKKIEAVWGYLGDGRVTISNKYVSPVGAVDVKNLQFSEMGIKFLQKQEAVITHVYNDAKGANSKYCDEHKTHKNEIWFCTESNHYVDDLQGKPTIGLGHLIKDQKELDKYCTQTMTMDDCMKLFEEEDLPKYETPLKNAIDVELSQYQYDALLSFVFNTGTNRLRDREIFKKYINKKDLDPDKIKYALDKWHTPSIVIPRRDDEINLFNNGIYTFRGTEIK</sequence>
<name>A0A1I5XSV6_9BACT</name>
<keyword evidence="6" id="KW-1185">Reference proteome</keyword>